<name>A0AAN7ADS4_9PEZI</name>
<feature type="compositionally biased region" description="Polar residues" evidence="1">
    <location>
        <begin position="165"/>
        <end position="174"/>
    </location>
</feature>
<feature type="compositionally biased region" description="Basic and acidic residues" evidence="1">
    <location>
        <begin position="132"/>
        <end position="163"/>
    </location>
</feature>
<organism evidence="2 3">
    <name type="scientific">Podospora australis</name>
    <dbReference type="NCBI Taxonomy" id="1536484"/>
    <lineage>
        <taxon>Eukaryota</taxon>
        <taxon>Fungi</taxon>
        <taxon>Dikarya</taxon>
        <taxon>Ascomycota</taxon>
        <taxon>Pezizomycotina</taxon>
        <taxon>Sordariomycetes</taxon>
        <taxon>Sordariomycetidae</taxon>
        <taxon>Sordariales</taxon>
        <taxon>Podosporaceae</taxon>
        <taxon>Podospora</taxon>
    </lineage>
</organism>
<comment type="caution">
    <text evidence="2">The sequence shown here is derived from an EMBL/GenBank/DDBJ whole genome shotgun (WGS) entry which is preliminary data.</text>
</comment>
<reference evidence="2" key="2">
    <citation type="submission" date="2023-05" db="EMBL/GenBank/DDBJ databases">
        <authorList>
            <consortium name="Lawrence Berkeley National Laboratory"/>
            <person name="Steindorff A."/>
            <person name="Hensen N."/>
            <person name="Bonometti L."/>
            <person name="Westerberg I."/>
            <person name="Brannstrom I.O."/>
            <person name="Guillou S."/>
            <person name="Cros-Aarteil S."/>
            <person name="Calhoun S."/>
            <person name="Haridas S."/>
            <person name="Kuo A."/>
            <person name="Mondo S."/>
            <person name="Pangilinan J."/>
            <person name="Riley R."/>
            <person name="Labutti K."/>
            <person name="Andreopoulos B."/>
            <person name="Lipzen A."/>
            <person name="Chen C."/>
            <person name="Yanf M."/>
            <person name="Daum C."/>
            <person name="Ng V."/>
            <person name="Clum A."/>
            <person name="Ohm R."/>
            <person name="Martin F."/>
            <person name="Silar P."/>
            <person name="Natvig D."/>
            <person name="Lalanne C."/>
            <person name="Gautier V."/>
            <person name="Ament-Velasquez S.L."/>
            <person name="Kruys A."/>
            <person name="Hutchinson M.I."/>
            <person name="Powell A.J."/>
            <person name="Barry K."/>
            <person name="Miller A.N."/>
            <person name="Grigoriev I.V."/>
            <person name="Debuchy R."/>
            <person name="Gladieux P."/>
            <person name="Thoren M.H."/>
            <person name="Johannesson H."/>
        </authorList>
    </citation>
    <scope>NUCLEOTIDE SEQUENCE</scope>
    <source>
        <strain evidence="2">PSN309</strain>
    </source>
</reference>
<feature type="region of interest" description="Disordered" evidence="1">
    <location>
        <begin position="1"/>
        <end position="185"/>
    </location>
</feature>
<proteinExistence type="predicted"/>
<feature type="compositionally biased region" description="Basic and acidic residues" evidence="1">
    <location>
        <begin position="175"/>
        <end position="185"/>
    </location>
</feature>
<sequence length="185" mass="19160">MNRLIPRTLSLAASSARTSTRPSTKFNIPARFASSSPGSAEKASAQSGGSRSKEAVETGSSPTAGEIPENNDSEVPKTSGSAPTDGVVPDVLAGDGAKGRTGGGKPLNSSHPSAPAQPKISNGSVPGNKPKLSKEQQAEVDQHNKEFEEKHGRAAPASDDKVNKSFWSGTGERQVNNEKKLEGDK</sequence>
<gene>
    <name evidence="2" type="ORF">QBC35DRAFT_416196</name>
</gene>
<evidence type="ECO:0000256" key="1">
    <source>
        <dbReference type="SAM" id="MobiDB-lite"/>
    </source>
</evidence>
<accession>A0AAN7ADS4</accession>
<reference evidence="2" key="1">
    <citation type="journal article" date="2023" name="Mol. Phylogenet. Evol.">
        <title>Genome-scale phylogeny and comparative genomics of the fungal order Sordariales.</title>
        <authorList>
            <person name="Hensen N."/>
            <person name="Bonometti L."/>
            <person name="Westerberg I."/>
            <person name="Brannstrom I.O."/>
            <person name="Guillou S."/>
            <person name="Cros-Aarteil S."/>
            <person name="Calhoun S."/>
            <person name="Haridas S."/>
            <person name="Kuo A."/>
            <person name="Mondo S."/>
            <person name="Pangilinan J."/>
            <person name="Riley R."/>
            <person name="LaButti K."/>
            <person name="Andreopoulos B."/>
            <person name="Lipzen A."/>
            <person name="Chen C."/>
            <person name="Yan M."/>
            <person name="Daum C."/>
            <person name="Ng V."/>
            <person name="Clum A."/>
            <person name="Steindorff A."/>
            <person name="Ohm R.A."/>
            <person name="Martin F."/>
            <person name="Silar P."/>
            <person name="Natvig D.O."/>
            <person name="Lalanne C."/>
            <person name="Gautier V."/>
            <person name="Ament-Velasquez S.L."/>
            <person name="Kruys A."/>
            <person name="Hutchinson M.I."/>
            <person name="Powell A.J."/>
            <person name="Barry K."/>
            <person name="Miller A.N."/>
            <person name="Grigoriev I.V."/>
            <person name="Debuchy R."/>
            <person name="Gladieux P."/>
            <person name="Hiltunen Thoren M."/>
            <person name="Johannesson H."/>
        </authorList>
    </citation>
    <scope>NUCLEOTIDE SEQUENCE</scope>
    <source>
        <strain evidence="2">PSN309</strain>
    </source>
</reference>
<feature type="compositionally biased region" description="Polar residues" evidence="1">
    <location>
        <begin position="33"/>
        <end position="50"/>
    </location>
</feature>
<dbReference type="AlphaFoldDB" id="A0AAN7ADS4"/>
<dbReference type="Proteomes" id="UP001302126">
    <property type="component" value="Unassembled WGS sequence"/>
</dbReference>
<feature type="compositionally biased region" description="Low complexity" evidence="1">
    <location>
        <begin position="1"/>
        <end position="24"/>
    </location>
</feature>
<evidence type="ECO:0000313" key="3">
    <source>
        <dbReference type="Proteomes" id="UP001302126"/>
    </source>
</evidence>
<protein>
    <submittedName>
        <fullName evidence="2">Uncharacterized protein</fullName>
    </submittedName>
</protein>
<keyword evidence="3" id="KW-1185">Reference proteome</keyword>
<evidence type="ECO:0000313" key="2">
    <source>
        <dbReference type="EMBL" id="KAK4184806.1"/>
    </source>
</evidence>
<dbReference type="EMBL" id="MU864473">
    <property type="protein sequence ID" value="KAK4184806.1"/>
    <property type="molecule type" value="Genomic_DNA"/>
</dbReference>